<evidence type="ECO:0000313" key="2">
    <source>
        <dbReference type="EMBL" id="MCP8897819.1"/>
    </source>
</evidence>
<dbReference type="RefSeq" id="WP_253966118.1">
    <property type="nucleotide sequence ID" value="NZ_JAMFTH010000001.1"/>
</dbReference>
<feature type="transmembrane region" description="Helical" evidence="1">
    <location>
        <begin position="167"/>
        <end position="190"/>
    </location>
</feature>
<dbReference type="EMBL" id="JAMFTH010000001">
    <property type="protein sequence ID" value="MCP8897819.1"/>
    <property type="molecule type" value="Genomic_DNA"/>
</dbReference>
<dbReference type="Proteomes" id="UP001139319">
    <property type="component" value="Unassembled WGS sequence"/>
</dbReference>
<feature type="transmembrane region" description="Helical" evidence="1">
    <location>
        <begin position="220"/>
        <end position="238"/>
    </location>
</feature>
<feature type="transmembrane region" description="Helical" evidence="1">
    <location>
        <begin position="91"/>
        <end position="110"/>
    </location>
</feature>
<keyword evidence="1" id="KW-1133">Transmembrane helix</keyword>
<evidence type="ECO:0000313" key="3">
    <source>
        <dbReference type="Proteomes" id="UP001139319"/>
    </source>
</evidence>
<reference evidence="2" key="1">
    <citation type="submission" date="2022-05" db="EMBL/GenBank/DDBJ databases">
        <authorList>
            <person name="Sun H.-N."/>
        </authorList>
    </citation>
    <scope>NUCLEOTIDE SEQUENCE</scope>
    <source>
        <strain evidence="2">HB14</strain>
    </source>
</reference>
<accession>A0A9X2HVJ7</accession>
<feature type="transmembrane region" description="Helical" evidence="1">
    <location>
        <begin position="68"/>
        <end position="85"/>
    </location>
</feature>
<sequence>MKAHNKLRCVTNFFTLQLTTGLVAGATNIGKYPEGEKALATLSKSGLFFLKWRAYANYKKELKGIRNAVGALGLVSGALLLIFGPSSEPSMYNALPGACIVLWFMLHFGVSFRSSVREQFSFVGLFLLGPWLILPFQLLGPNDVALLEAMVQPLEKLGIVVNSPYEAALLSSLVGGAMALFIACMTVLLFSAMPLTLLFLLAGTSRLSIVALRVSGKTAYNVAMLYFFVIGPILGFLVSKGHI</sequence>
<name>A0A9X2HVJ7_9GAMM</name>
<proteinExistence type="predicted"/>
<dbReference type="AlphaFoldDB" id="A0A9X2HVJ7"/>
<keyword evidence="1" id="KW-0472">Membrane</keyword>
<keyword evidence="3" id="KW-1185">Reference proteome</keyword>
<feature type="transmembrane region" description="Helical" evidence="1">
    <location>
        <begin position="122"/>
        <end position="140"/>
    </location>
</feature>
<evidence type="ECO:0000256" key="1">
    <source>
        <dbReference type="SAM" id="Phobius"/>
    </source>
</evidence>
<keyword evidence="1" id="KW-0812">Transmembrane</keyword>
<organism evidence="2 3">
    <name type="scientific">Gilvimarinus xylanilyticus</name>
    <dbReference type="NCBI Taxonomy" id="2944139"/>
    <lineage>
        <taxon>Bacteria</taxon>
        <taxon>Pseudomonadati</taxon>
        <taxon>Pseudomonadota</taxon>
        <taxon>Gammaproteobacteria</taxon>
        <taxon>Cellvibrionales</taxon>
        <taxon>Cellvibrionaceae</taxon>
        <taxon>Gilvimarinus</taxon>
    </lineage>
</organism>
<protein>
    <submittedName>
        <fullName evidence="2">Uncharacterized protein</fullName>
    </submittedName>
</protein>
<comment type="caution">
    <text evidence="2">The sequence shown here is derived from an EMBL/GenBank/DDBJ whole genome shotgun (WGS) entry which is preliminary data.</text>
</comment>
<gene>
    <name evidence="2" type="ORF">M6D89_00750</name>
</gene>
<reference evidence="2" key="2">
    <citation type="submission" date="2023-01" db="EMBL/GenBank/DDBJ databases">
        <title>Gilvimarinus xylanilyticus HB14 isolated from Caulerpa lentillifera aquaculture base in Hainan, China.</title>
        <authorList>
            <person name="Zhang Y.-J."/>
        </authorList>
    </citation>
    <scope>NUCLEOTIDE SEQUENCE</scope>
    <source>
        <strain evidence="2">HB14</strain>
    </source>
</reference>